<proteinExistence type="predicted"/>
<reference evidence="2" key="1">
    <citation type="submission" date="2020-08" db="EMBL/GenBank/DDBJ databases">
        <title>Multicomponent nature underlies the extraordinary mechanical properties of spider dragline silk.</title>
        <authorList>
            <person name="Kono N."/>
            <person name="Nakamura H."/>
            <person name="Mori M."/>
            <person name="Yoshida Y."/>
            <person name="Ohtoshi R."/>
            <person name="Malay A.D."/>
            <person name="Moran D.A.P."/>
            <person name="Tomita M."/>
            <person name="Numata K."/>
            <person name="Arakawa K."/>
        </authorList>
    </citation>
    <scope>NUCLEOTIDE SEQUENCE</scope>
</reference>
<dbReference type="AlphaFoldDB" id="A0A8X7BZK6"/>
<dbReference type="PANTHER" id="PTHR33964:SF1">
    <property type="entry name" value="RE45066P"/>
    <property type="match status" value="1"/>
</dbReference>
<organism evidence="2 3">
    <name type="scientific">Trichonephila inaurata madagascariensis</name>
    <dbReference type="NCBI Taxonomy" id="2747483"/>
    <lineage>
        <taxon>Eukaryota</taxon>
        <taxon>Metazoa</taxon>
        <taxon>Ecdysozoa</taxon>
        <taxon>Arthropoda</taxon>
        <taxon>Chelicerata</taxon>
        <taxon>Arachnida</taxon>
        <taxon>Araneae</taxon>
        <taxon>Araneomorphae</taxon>
        <taxon>Entelegynae</taxon>
        <taxon>Araneoidea</taxon>
        <taxon>Nephilidae</taxon>
        <taxon>Trichonephila</taxon>
        <taxon>Trichonephila inaurata</taxon>
    </lineage>
</organism>
<keyword evidence="1" id="KW-0732">Signal</keyword>
<protein>
    <recommendedName>
        <fullName evidence="4">DUF19 domain-containing protein</fullName>
    </recommendedName>
</protein>
<keyword evidence="3" id="KW-1185">Reference proteome</keyword>
<comment type="caution">
    <text evidence="2">The sequence shown here is derived from an EMBL/GenBank/DDBJ whole genome shotgun (WGS) entry which is preliminary data.</text>
</comment>
<dbReference type="EMBL" id="BMAV01007868">
    <property type="protein sequence ID" value="GFY51061.1"/>
    <property type="molecule type" value="Genomic_DNA"/>
</dbReference>
<evidence type="ECO:0000313" key="3">
    <source>
        <dbReference type="Proteomes" id="UP000886998"/>
    </source>
</evidence>
<evidence type="ECO:0008006" key="4">
    <source>
        <dbReference type="Google" id="ProtNLM"/>
    </source>
</evidence>
<evidence type="ECO:0000313" key="2">
    <source>
        <dbReference type="EMBL" id="GFY51061.1"/>
    </source>
</evidence>
<dbReference type="PANTHER" id="PTHR33964">
    <property type="entry name" value="RE45066P-RELATED"/>
    <property type="match status" value="1"/>
</dbReference>
<feature type="chain" id="PRO_5036464965" description="DUF19 domain-containing protein" evidence="1">
    <location>
        <begin position="17"/>
        <end position="229"/>
    </location>
</feature>
<name>A0A8X7BZK6_9ARAC</name>
<sequence length="229" mass="26392">MFLYLFILLGAWEGLAEPTFTCDDSSFSVCAPPLDENERQFPSTKEEILKICPYFMEFQRCIRTYAEKCGEQSVNIINFSFEMQQRIVEVAEDICNEDSPLHSNVVEHIGCLRNVTEYSDCSEYARKKLQTVIDIITKTEENGSGSSTDTVWQSINCIFEIQTTVCFTAKTQEVCGLGAKDLIEQLLERTEYFEQYCRGTQPDEIDEIIEILKLDEEEQSALKEFINRE</sequence>
<accession>A0A8X7BZK6</accession>
<gene>
    <name evidence="2" type="primary">AVEN_59067_1</name>
    <name evidence="2" type="ORF">TNIN_61</name>
</gene>
<evidence type="ECO:0000256" key="1">
    <source>
        <dbReference type="SAM" id="SignalP"/>
    </source>
</evidence>
<dbReference type="OrthoDB" id="6420019at2759"/>
<dbReference type="Proteomes" id="UP000886998">
    <property type="component" value="Unassembled WGS sequence"/>
</dbReference>
<feature type="signal peptide" evidence="1">
    <location>
        <begin position="1"/>
        <end position="16"/>
    </location>
</feature>